<accession>A0A418ADV8</accession>
<evidence type="ECO:0000313" key="1">
    <source>
        <dbReference type="EMBL" id="RHX82228.1"/>
    </source>
</evidence>
<dbReference type="RefSeq" id="WP_118954363.1">
    <property type="nucleotide sequence ID" value="NZ_QHCR01000001.1"/>
</dbReference>
<dbReference type="EMBL" id="QHCR01000001">
    <property type="protein sequence ID" value="RHX82228.1"/>
    <property type="molecule type" value="Genomic_DNA"/>
</dbReference>
<dbReference type="GO" id="GO:0042262">
    <property type="term" value="P:DNA protection"/>
    <property type="evidence" value="ECO:0007669"/>
    <property type="project" value="InterPro"/>
</dbReference>
<protein>
    <submittedName>
        <fullName evidence="2">Nuclease inhibitor</fullName>
    </submittedName>
</protein>
<dbReference type="OrthoDB" id="340780at2"/>
<evidence type="ECO:0000313" key="3">
    <source>
        <dbReference type="Proteomes" id="UP000285569"/>
    </source>
</evidence>
<organism evidence="2 4">
    <name type="scientific">Leptospira yasudae</name>
    <dbReference type="NCBI Taxonomy" id="2202201"/>
    <lineage>
        <taxon>Bacteria</taxon>
        <taxon>Pseudomonadati</taxon>
        <taxon>Spirochaetota</taxon>
        <taxon>Spirochaetia</taxon>
        <taxon>Leptospirales</taxon>
        <taxon>Leptospiraceae</taxon>
        <taxon>Leptospira</taxon>
    </lineage>
</organism>
<sequence length="199" mass="22994">MSKTKNSLNKTILVDLPDNRYRDLAEIAQAIQQLGETKRERERIKSKTDDEIAKLQLDLQDQIFPFDLKIQHIASGIKFFVDHHKKELFPDPEYRTCKFATGVLKLRRVPPSVKTRGTAKLFERILSENGLLEKFSNLIAKLSNVYLRVKLELNKEQILAEPLRAMQKIGIEFNEEAERLYIAPNETELEIEADEESAA</sequence>
<dbReference type="Gene3D" id="1.20.5.170">
    <property type="match status" value="1"/>
</dbReference>
<dbReference type="AlphaFoldDB" id="A0A5F2BF83"/>
<reference evidence="1" key="2">
    <citation type="submission" date="2018-05" db="EMBL/GenBank/DDBJ databases">
        <authorList>
            <person name="Casanovas-Massana A."/>
            <person name="Santos L.A."/>
            <person name="Wunder E.A."/>
        </authorList>
    </citation>
    <scope>NUCLEOTIDE SEQUENCE</scope>
    <source>
        <strain evidence="1">B21</strain>
    </source>
</reference>
<dbReference type="SUPFAM" id="SSF161266">
    <property type="entry name" value="Gam-like"/>
    <property type="match status" value="1"/>
</dbReference>
<dbReference type="Proteomes" id="UP000297613">
    <property type="component" value="Unassembled WGS sequence"/>
</dbReference>
<dbReference type="Proteomes" id="UP000285569">
    <property type="component" value="Unassembled WGS sequence"/>
</dbReference>
<comment type="caution">
    <text evidence="2">The sequence shown here is derived from an EMBL/GenBank/DDBJ whole genome shotgun (WGS) entry which is preliminary data.</text>
</comment>
<proteinExistence type="predicted"/>
<reference evidence="1 3" key="4">
    <citation type="journal article" date="2020" name="Int. J. Syst. Evol. Microbiol.">
        <title>Leptospira yasudae sp. nov. and Leptospira stimsonii sp. nov., two new species of the pathogenic group isolated from environmental sources.</title>
        <authorList>
            <person name="Casanovas-Massana A."/>
            <person name="Hamond C."/>
            <person name="Santos L.A."/>
            <person name="de Oliveira D."/>
            <person name="Hacker K.P."/>
            <person name="Balassiano I."/>
            <person name="Costa F."/>
            <person name="Medeiros M.A."/>
            <person name="Reis M.G."/>
            <person name="Ko A.I."/>
            <person name="Wunder E.A."/>
        </authorList>
    </citation>
    <scope>NUCLEOTIDE SEQUENCE [LARGE SCALE GENOMIC DNA]</scope>
    <source>
        <strain evidence="1 3">B21</strain>
    </source>
</reference>
<reference evidence="2 4" key="3">
    <citation type="journal article" date="2019" name="PLoS Negl. Trop. Dis.">
        <title>Revisiting the worldwide diversity of Leptospira species in the environment.</title>
        <authorList>
            <person name="Vincent A.T."/>
            <person name="Schiettekatte O."/>
            <person name="Bourhy P."/>
            <person name="Veyrier F.J."/>
            <person name="Picardeau M."/>
        </authorList>
    </citation>
    <scope>NUCLEOTIDE SEQUENCE [LARGE SCALE GENOMIC DNA]</scope>
    <source>
        <strain evidence="2 4">201702445</strain>
    </source>
</reference>
<accession>A0A5F2BF83</accession>
<keyword evidence="3" id="KW-1185">Reference proteome</keyword>
<dbReference type="InterPro" id="IPR009951">
    <property type="entry name" value="Host-nuc_inhib_Gam"/>
</dbReference>
<reference evidence="3" key="1">
    <citation type="submission" date="2018-05" db="EMBL/GenBank/DDBJ databases">
        <title>Leptospira yasudae sp. nov. and Leptospira stimsonii sp. nov., two pathogenic species of the genus Leptospira isolated from environmental sources.</title>
        <authorList>
            <person name="Casanovas-Massana A."/>
            <person name="Hamond C."/>
            <person name="Santos L.A."/>
            <person name="Hacker K.P."/>
            <person name="Balassiano I."/>
            <person name="Medeiros M.A."/>
            <person name="Reis M.G."/>
            <person name="Ko A.I."/>
            <person name="Wunder E.A."/>
        </authorList>
    </citation>
    <scope>NUCLEOTIDE SEQUENCE [LARGE SCALE GENOMIC DNA]</scope>
    <source>
        <strain evidence="3">B21</strain>
    </source>
</reference>
<dbReference type="GO" id="GO:0003690">
    <property type="term" value="F:double-stranded DNA binding"/>
    <property type="evidence" value="ECO:0007669"/>
    <property type="project" value="InterPro"/>
</dbReference>
<dbReference type="Pfam" id="PF07352">
    <property type="entry name" value="Phage_Mu_Gam"/>
    <property type="match status" value="1"/>
</dbReference>
<gene>
    <name evidence="1" type="ORF">DLM77_01850</name>
    <name evidence="2" type="ORF">EHQ83_09180</name>
</gene>
<evidence type="ECO:0000313" key="4">
    <source>
        <dbReference type="Proteomes" id="UP000297613"/>
    </source>
</evidence>
<evidence type="ECO:0000313" key="2">
    <source>
        <dbReference type="EMBL" id="TGL84952.1"/>
    </source>
</evidence>
<name>A0A5F2BF83_9LEPT</name>
<dbReference type="EMBL" id="RQGM01000033">
    <property type="protein sequence ID" value="TGL84952.1"/>
    <property type="molecule type" value="Genomic_DNA"/>
</dbReference>